<organism evidence="1 2">
    <name type="scientific">Roseivirga echinicomitans</name>
    <dbReference type="NCBI Taxonomy" id="296218"/>
    <lineage>
        <taxon>Bacteria</taxon>
        <taxon>Pseudomonadati</taxon>
        <taxon>Bacteroidota</taxon>
        <taxon>Cytophagia</taxon>
        <taxon>Cytophagales</taxon>
        <taxon>Roseivirgaceae</taxon>
        <taxon>Roseivirga</taxon>
    </lineage>
</organism>
<dbReference type="Proteomes" id="UP000075615">
    <property type="component" value="Unassembled WGS sequence"/>
</dbReference>
<dbReference type="EMBL" id="LRDB01000023">
    <property type="protein sequence ID" value="KYG76771.1"/>
    <property type="molecule type" value="Genomic_DNA"/>
</dbReference>
<dbReference type="GO" id="GO:0005737">
    <property type="term" value="C:cytoplasm"/>
    <property type="evidence" value="ECO:0007669"/>
    <property type="project" value="TreeGrafter"/>
</dbReference>
<name>A0A150XDJ9_9BACT</name>
<dbReference type="OrthoDB" id="751203at2"/>
<gene>
    <name evidence="1" type="ORF">AWN68_07025</name>
</gene>
<evidence type="ECO:0000313" key="1">
    <source>
        <dbReference type="EMBL" id="KYG76771.1"/>
    </source>
</evidence>
<dbReference type="RefSeq" id="WP_068416353.1">
    <property type="nucleotide sequence ID" value="NZ_LRDB01000023.1"/>
</dbReference>
<protein>
    <submittedName>
        <fullName evidence="1">Uncharacterized protein</fullName>
    </submittedName>
</protein>
<sequence length="266" mass="29791">MKVSIVGCGWLGLALGKKLSEEGFSVLGSTTSKEKFDSLSNAGISPFLLKMDPMPMGEDFNALFQTDVLVINIPPGRKRNTPEFYGEQIKYLKYLVDQHKVPRVIFVSSTSYYPNTEGWVTETTDFDLENGSTKAVVYGEREIRHVEAKLTVLRCGGLMGEDRIPGKWFADKATSGAITPVNYIHRDDVINIIQQLIKGDLLEEGTLNLVCPEHPTRKEVHESMAHKHNFDQPIWEAPELIDSKKVSGKKLTDLGYSFLKPSPLDF</sequence>
<comment type="caution">
    <text evidence="1">The sequence shown here is derived from an EMBL/GenBank/DDBJ whole genome shotgun (WGS) entry which is preliminary data.</text>
</comment>
<dbReference type="PANTHER" id="PTHR48079:SF6">
    <property type="entry name" value="NAD(P)-BINDING DOMAIN-CONTAINING PROTEIN-RELATED"/>
    <property type="match status" value="1"/>
</dbReference>
<dbReference type="STRING" id="296218.AWN68_07025"/>
<accession>A0A150XDJ9</accession>
<keyword evidence="2" id="KW-1185">Reference proteome</keyword>
<evidence type="ECO:0000313" key="2">
    <source>
        <dbReference type="Proteomes" id="UP000075615"/>
    </source>
</evidence>
<dbReference type="InterPro" id="IPR036291">
    <property type="entry name" value="NAD(P)-bd_dom_sf"/>
</dbReference>
<dbReference type="AlphaFoldDB" id="A0A150XDJ9"/>
<dbReference type="InterPro" id="IPR051783">
    <property type="entry name" value="NAD(P)-dependent_oxidoreduct"/>
</dbReference>
<dbReference type="Gene3D" id="3.40.50.720">
    <property type="entry name" value="NAD(P)-binding Rossmann-like Domain"/>
    <property type="match status" value="1"/>
</dbReference>
<dbReference type="SUPFAM" id="SSF51735">
    <property type="entry name" value="NAD(P)-binding Rossmann-fold domains"/>
    <property type="match status" value="1"/>
</dbReference>
<dbReference type="PANTHER" id="PTHR48079">
    <property type="entry name" value="PROTEIN YEEZ"/>
    <property type="match status" value="1"/>
</dbReference>
<proteinExistence type="predicted"/>
<reference evidence="1 2" key="1">
    <citation type="submission" date="2016-01" db="EMBL/GenBank/DDBJ databases">
        <title>Genome sequencing of Roseivirga echinicomitans KMM 6058.</title>
        <authorList>
            <person name="Selvaratnam C."/>
            <person name="Thevarajoo S."/>
            <person name="Goh K.M."/>
            <person name="Ee R."/>
            <person name="Chan K.-G."/>
            <person name="Chong C.S."/>
        </authorList>
    </citation>
    <scope>NUCLEOTIDE SEQUENCE [LARGE SCALE GENOMIC DNA]</scope>
    <source>
        <strain evidence="1 2">KMM 6058</strain>
    </source>
</reference>
<dbReference type="GO" id="GO:0004029">
    <property type="term" value="F:aldehyde dehydrogenase (NAD+) activity"/>
    <property type="evidence" value="ECO:0007669"/>
    <property type="project" value="TreeGrafter"/>
</dbReference>